<dbReference type="InterPro" id="IPR050654">
    <property type="entry name" value="AChE-related_enzymes"/>
</dbReference>
<keyword evidence="5" id="KW-1185">Reference proteome</keyword>
<feature type="domain" description="Carboxylesterase type B" evidence="3">
    <location>
        <begin position="132"/>
        <end position="218"/>
    </location>
</feature>
<feature type="domain" description="Carboxylesterase type B" evidence="3">
    <location>
        <begin position="11"/>
        <end position="107"/>
    </location>
</feature>
<evidence type="ECO:0000313" key="4">
    <source>
        <dbReference type="EMBL" id="KAL1627209.1"/>
    </source>
</evidence>
<comment type="caution">
    <text evidence="4">The sequence shown here is derived from an EMBL/GenBank/DDBJ whole genome shotgun (WGS) entry which is preliminary data.</text>
</comment>
<dbReference type="Gene3D" id="3.40.50.1820">
    <property type="entry name" value="alpha/beta hydrolase"/>
    <property type="match status" value="1"/>
</dbReference>
<name>A0ABR3SQL1_9PEZI</name>
<dbReference type="InterPro" id="IPR002018">
    <property type="entry name" value="CarbesteraseB"/>
</dbReference>
<gene>
    <name evidence="4" type="ORF">SLS56_006448</name>
</gene>
<dbReference type="Proteomes" id="UP001521116">
    <property type="component" value="Unassembled WGS sequence"/>
</dbReference>
<comment type="similarity">
    <text evidence="1">Belongs to the type-B carboxylesterase/lipase family.</text>
</comment>
<evidence type="ECO:0000259" key="3">
    <source>
        <dbReference type="Pfam" id="PF00135"/>
    </source>
</evidence>
<organism evidence="4 5">
    <name type="scientific">Neofusicoccum ribis</name>
    <dbReference type="NCBI Taxonomy" id="45134"/>
    <lineage>
        <taxon>Eukaryota</taxon>
        <taxon>Fungi</taxon>
        <taxon>Dikarya</taxon>
        <taxon>Ascomycota</taxon>
        <taxon>Pezizomycotina</taxon>
        <taxon>Dothideomycetes</taxon>
        <taxon>Dothideomycetes incertae sedis</taxon>
        <taxon>Botryosphaeriales</taxon>
        <taxon>Botryosphaeriaceae</taxon>
        <taxon>Neofusicoccum</taxon>
    </lineage>
</organism>
<dbReference type="InterPro" id="IPR029058">
    <property type="entry name" value="AB_hydrolase_fold"/>
</dbReference>
<proteinExistence type="inferred from homology"/>
<evidence type="ECO:0000313" key="5">
    <source>
        <dbReference type="Proteomes" id="UP001521116"/>
    </source>
</evidence>
<dbReference type="PANTHER" id="PTHR43918:SF4">
    <property type="entry name" value="CARBOXYLIC ESTER HYDROLASE"/>
    <property type="match status" value="1"/>
</dbReference>
<dbReference type="Pfam" id="PF00135">
    <property type="entry name" value="COesterase"/>
    <property type="match status" value="2"/>
</dbReference>
<accession>A0ABR3SQL1</accession>
<dbReference type="SUPFAM" id="SSF53474">
    <property type="entry name" value="alpha/beta-Hydrolases"/>
    <property type="match status" value="1"/>
</dbReference>
<evidence type="ECO:0000256" key="2">
    <source>
        <dbReference type="ARBA" id="ARBA00022801"/>
    </source>
</evidence>
<reference evidence="4 5" key="1">
    <citation type="submission" date="2024-02" db="EMBL/GenBank/DDBJ databases">
        <title>De novo assembly and annotation of 12 fungi associated with fruit tree decline syndrome in Ontario, Canada.</title>
        <authorList>
            <person name="Sulman M."/>
            <person name="Ellouze W."/>
            <person name="Ilyukhin E."/>
        </authorList>
    </citation>
    <scope>NUCLEOTIDE SEQUENCE [LARGE SCALE GENOMIC DNA]</scope>
    <source>
        <strain evidence="4 5">M1-105</strain>
    </source>
</reference>
<dbReference type="EMBL" id="JAJVDC020000074">
    <property type="protein sequence ID" value="KAL1627209.1"/>
    <property type="molecule type" value="Genomic_DNA"/>
</dbReference>
<sequence length="270" mass="28166">MQSLGATLTPNGTASWETLASALGCSNATSPLACMQAADATRITSIIEENELRFPPVVDNKTRISHAEDAMRAGTTAQIPLMIGNNADEGSSFASSYANAQALLEYALPNDTAYQAAVLASYPPGLQGANLTAQILTDSSFTCGSSFFVNASSAAGFPTWRYFFNASFPNTDVFPGAGAYHTAEIPLVFGTFPREGSTERQARLSTVMQKVWADFAKDPTSGPGLPAAGVDGHDVMVFGGSEGGLASTVSSGSLDGMCTVWETMNEMLGI</sequence>
<evidence type="ECO:0000256" key="1">
    <source>
        <dbReference type="ARBA" id="ARBA00005964"/>
    </source>
</evidence>
<dbReference type="PANTHER" id="PTHR43918">
    <property type="entry name" value="ACETYLCHOLINESTERASE"/>
    <property type="match status" value="1"/>
</dbReference>
<keyword evidence="2" id="KW-0378">Hydrolase</keyword>
<protein>
    <recommendedName>
        <fullName evidence="3">Carboxylesterase type B domain-containing protein</fullName>
    </recommendedName>
</protein>